<feature type="transmembrane region" description="Helical" evidence="10">
    <location>
        <begin position="591"/>
        <end position="608"/>
    </location>
</feature>
<dbReference type="eggNOG" id="COG0559">
    <property type="taxonomic scope" value="Bacteria"/>
</dbReference>
<sequence length="989" mass="102400">MADRMNDLLPFVIIGLVSGSVYGLAATGLVLTYKTSGIFNLAHGAVATTAAYTFYFLRVQHGLPWGLAALLSVGVVGPALGLLLELMARRLAEVRVVYKIVATIGIILAVQGFFTARYGAQSQTFPTFLPTGSAFTLSGTVVTWDQIIITAIALIATAGLYLFFRFARLGLAMRGVVDDPELLDSAGTNPVAVRRWSWVIGSTFACLAGVLLAPSLSLDALLLTLLVVQAFGAAALGYFSSLPLTYAGGLVVGVLASILTKYGAVTHPNALLTGLPPSTPFLVLFAVLLLTPRRRLVDRRLSARLLVTDTWRAPARIQVSGAVVLAALAVAVPFLVGSSRIPTYTDALLKVILFLSLGLLVRTSGQVSLAHAAFAAIGAASMGHFTTGLGLPWLVALLLAGLVAIPVGAVIAIPAIRLSGVFLALATFGFGIALEQMGYPLKILFGSSTSGVRVPRPGLSAFESDRGYYYLVLIFVALVAALVVGVHRSRLGRLLRGLSDSPTALATHGASVNTTRVLVFCLSAFVAAIYGGLYGGSVSAVTGSSFSSFSSLVILAVLVISLGGEPWYAFLAAAGMVLPSAYITNENTTNWLNFLFGVSAIAVSLSGGPPRNVALRRLADRLGGRPAEAATVTAAPAGEPGATPAAGTDAPAAGVPAVDVPAVDALPLDAAAAAEVAAISIERPAAVAAAPDSGIEVEKVSVRFGGNLAVDSFSLIAPQGRVTGLIGPNGAGKTTTFNACSGLVRPSSGRVRLHGSDVSRLPPSARARGGLGRTFQRMELFDSMSVRENIVLGREASMAGVRPWRHLAGTRAQRRVVAEAVERAAATCGITDLLDRPVGILSTGERRLVELARCLAGPFDMLLLDEPSSGLNRLETARFGEVLAEVIRQGDVGVLLIEHDMALVMEVCHYIYVLDFGVPIFEGTPAEVAASDAVRAAYLGSEAATADASDASDASDTPETPGGSDQTGETGPADPAAPSRQTVSQEVGS</sequence>
<keyword evidence="12" id="KW-0378">Hydrolase</keyword>
<feature type="transmembrane region" description="Helical" evidence="10">
    <location>
        <begin position="391"/>
        <end position="413"/>
    </location>
</feature>
<dbReference type="PANTHER" id="PTHR45772:SF1">
    <property type="entry name" value="ABC TRANSPORTER ATP-BINDING PROTEIN"/>
    <property type="match status" value="1"/>
</dbReference>
<dbReference type="PANTHER" id="PTHR45772">
    <property type="entry name" value="CONSERVED COMPONENT OF ABC TRANSPORTER FOR NATURAL AMINO ACIDS-RELATED"/>
    <property type="match status" value="1"/>
</dbReference>
<evidence type="ECO:0000256" key="1">
    <source>
        <dbReference type="ARBA" id="ARBA00004651"/>
    </source>
</evidence>
<gene>
    <name evidence="12" type="ordered locus">FRAAL3359</name>
</gene>
<dbReference type="Pfam" id="PF02653">
    <property type="entry name" value="BPD_transp_2"/>
    <property type="match status" value="2"/>
</dbReference>
<organism evidence="12 13">
    <name type="scientific">Frankia alni (strain DSM 45986 / CECT 9034 / ACN14a)</name>
    <dbReference type="NCBI Taxonomy" id="326424"/>
    <lineage>
        <taxon>Bacteria</taxon>
        <taxon>Bacillati</taxon>
        <taxon>Actinomycetota</taxon>
        <taxon>Actinomycetes</taxon>
        <taxon>Frankiales</taxon>
        <taxon>Frankiaceae</taxon>
        <taxon>Frankia</taxon>
    </lineage>
</organism>
<evidence type="ECO:0000259" key="11">
    <source>
        <dbReference type="PROSITE" id="PS50893"/>
    </source>
</evidence>
<feature type="domain" description="ABC transporter" evidence="11">
    <location>
        <begin position="695"/>
        <end position="941"/>
    </location>
</feature>
<evidence type="ECO:0000256" key="8">
    <source>
        <dbReference type="ARBA" id="ARBA00023136"/>
    </source>
</evidence>
<keyword evidence="4 10" id="KW-0812">Transmembrane</keyword>
<feature type="transmembrane region" description="Helical" evidence="10">
    <location>
        <begin position="313"/>
        <end position="335"/>
    </location>
</feature>
<feature type="transmembrane region" description="Helical" evidence="10">
    <location>
        <begin position="517"/>
        <end position="534"/>
    </location>
</feature>
<evidence type="ECO:0000256" key="6">
    <source>
        <dbReference type="ARBA" id="ARBA00022840"/>
    </source>
</evidence>
<dbReference type="InterPro" id="IPR001851">
    <property type="entry name" value="ABC_transp_permease"/>
</dbReference>
<keyword evidence="13" id="KW-1185">Reference proteome</keyword>
<dbReference type="GO" id="GO:0015658">
    <property type="term" value="F:branched-chain amino acid transmembrane transporter activity"/>
    <property type="evidence" value="ECO:0007669"/>
    <property type="project" value="InterPro"/>
</dbReference>
<keyword evidence="5" id="KW-0547">Nucleotide-binding</keyword>
<dbReference type="GO" id="GO:0005886">
    <property type="term" value="C:plasma membrane"/>
    <property type="evidence" value="ECO:0007669"/>
    <property type="project" value="UniProtKB-SubCell"/>
</dbReference>
<dbReference type="CDD" id="cd06581">
    <property type="entry name" value="TM_PBP1_LivM_like"/>
    <property type="match status" value="1"/>
</dbReference>
<evidence type="ECO:0000256" key="9">
    <source>
        <dbReference type="SAM" id="MobiDB-lite"/>
    </source>
</evidence>
<dbReference type="HOGENOM" id="CLU_006313_4_0_11"/>
<name>Q0RKF5_FRAAA</name>
<keyword evidence="7 10" id="KW-1133">Transmembrane helix</keyword>
<keyword evidence="2" id="KW-0813">Transport</keyword>
<dbReference type="SUPFAM" id="SSF52540">
    <property type="entry name" value="P-loop containing nucleoside triphosphate hydrolases"/>
    <property type="match status" value="1"/>
</dbReference>
<feature type="compositionally biased region" description="Polar residues" evidence="9">
    <location>
        <begin position="979"/>
        <end position="989"/>
    </location>
</feature>
<dbReference type="PROSITE" id="PS50893">
    <property type="entry name" value="ABC_TRANSPORTER_2"/>
    <property type="match status" value="1"/>
</dbReference>
<proteinExistence type="predicted"/>
<dbReference type="eggNOG" id="COG4177">
    <property type="taxonomic scope" value="Bacteria"/>
</dbReference>
<dbReference type="Pfam" id="PF12399">
    <property type="entry name" value="BCA_ABC_TP_C"/>
    <property type="match status" value="1"/>
</dbReference>
<keyword evidence="8 10" id="KW-0472">Membrane</keyword>
<protein>
    <submittedName>
        <fullName evidence="12">Sulfate-transporting ATPase</fullName>
        <ecNumber evidence="12">3.6.3.25</ecNumber>
    </submittedName>
</protein>
<evidence type="ECO:0000256" key="4">
    <source>
        <dbReference type="ARBA" id="ARBA00022692"/>
    </source>
</evidence>
<feature type="transmembrane region" description="Helical" evidence="10">
    <location>
        <begin position="270"/>
        <end position="292"/>
    </location>
</feature>
<accession>Q0RKF5</accession>
<feature type="transmembrane region" description="Helical" evidence="10">
    <location>
        <begin position="540"/>
        <end position="560"/>
    </location>
</feature>
<dbReference type="Proteomes" id="UP000000657">
    <property type="component" value="Chromosome"/>
</dbReference>
<dbReference type="InterPro" id="IPR032823">
    <property type="entry name" value="BCA_ABC_TP_C"/>
</dbReference>
<feature type="transmembrane region" description="Helical" evidence="10">
    <location>
        <begin position="12"/>
        <end position="31"/>
    </location>
</feature>
<comment type="subcellular location">
    <subcellularLocation>
        <location evidence="1">Cell membrane</location>
        <topology evidence="1">Multi-pass membrane protein</topology>
    </subcellularLocation>
</comment>
<feature type="region of interest" description="Disordered" evidence="9">
    <location>
        <begin position="629"/>
        <end position="650"/>
    </location>
</feature>
<dbReference type="EC" id="3.6.3.25" evidence="12"/>
<feature type="transmembrane region" description="Helical" evidence="10">
    <location>
        <begin position="134"/>
        <end position="164"/>
    </location>
</feature>
<dbReference type="AlphaFoldDB" id="Q0RKF5"/>
<feature type="transmembrane region" description="Helical" evidence="10">
    <location>
        <begin position="38"/>
        <end position="57"/>
    </location>
</feature>
<dbReference type="KEGG" id="fal:FRAAL3359"/>
<evidence type="ECO:0000256" key="5">
    <source>
        <dbReference type="ARBA" id="ARBA00022741"/>
    </source>
</evidence>
<feature type="transmembrane region" description="Helical" evidence="10">
    <location>
        <begin position="63"/>
        <end position="84"/>
    </location>
</feature>
<dbReference type="Pfam" id="PF00005">
    <property type="entry name" value="ABC_tran"/>
    <property type="match status" value="1"/>
</dbReference>
<feature type="transmembrane region" description="Helical" evidence="10">
    <location>
        <begin position="467"/>
        <end position="486"/>
    </location>
</feature>
<dbReference type="InterPro" id="IPR003593">
    <property type="entry name" value="AAA+_ATPase"/>
</dbReference>
<dbReference type="Gene3D" id="3.40.50.300">
    <property type="entry name" value="P-loop containing nucleotide triphosphate hydrolases"/>
    <property type="match status" value="1"/>
</dbReference>
<dbReference type="GO" id="GO:0016887">
    <property type="term" value="F:ATP hydrolysis activity"/>
    <property type="evidence" value="ECO:0007669"/>
    <property type="project" value="InterPro"/>
</dbReference>
<reference evidence="12 13" key="1">
    <citation type="journal article" date="2007" name="Genome Res.">
        <title>Genome characteristics of facultatively symbiotic Frankia sp. strains reflect host range and host plant biogeography.</title>
        <authorList>
            <person name="Normand P."/>
            <person name="Lapierre P."/>
            <person name="Tisa L.S."/>
            <person name="Gogarten J.P."/>
            <person name="Alloisio N."/>
            <person name="Bagnarol E."/>
            <person name="Bassi C.A."/>
            <person name="Berry A.M."/>
            <person name="Bickhart D.M."/>
            <person name="Choisne N."/>
            <person name="Couloux A."/>
            <person name="Cournoyer B."/>
            <person name="Cruveiller S."/>
            <person name="Daubin V."/>
            <person name="Demange N."/>
            <person name="Francino M.P."/>
            <person name="Goltsman E."/>
            <person name="Huang Y."/>
            <person name="Kopp O.R."/>
            <person name="Labarre L."/>
            <person name="Lapidus A."/>
            <person name="Lavire C."/>
            <person name="Marechal J."/>
            <person name="Martinez M."/>
            <person name="Mastronunzio J.E."/>
            <person name="Mullin B.C."/>
            <person name="Niemann J."/>
            <person name="Pujic P."/>
            <person name="Rawnsley T."/>
            <person name="Rouy Z."/>
            <person name="Schenowitz C."/>
            <person name="Sellstedt A."/>
            <person name="Tavares F."/>
            <person name="Tomkins J.P."/>
            <person name="Vallenet D."/>
            <person name="Valverde C."/>
            <person name="Wall L.G."/>
            <person name="Wang Y."/>
            <person name="Medigue C."/>
            <person name="Benson D.R."/>
        </authorList>
    </citation>
    <scope>NUCLEOTIDE SEQUENCE [LARGE SCALE GENOMIC DNA]</scope>
    <source>
        <strain evidence="13">DSM 45986 / CECT 9034 / ACN14a</strain>
    </source>
</reference>
<dbReference type="InterPro" id="IPR051120">
    <property type="entry name" value="ABC_AA/LPS_Transport"/>
</dbReference>
<feature type="compositionally biased region" description="Low complexity" evidence="9">
    <location>
        <begin position="942"/>
        <end position="957"/>
    </location>
</feature>
<dbReference type="InterPro" id="IPR003439">
    <property type="entry name" value="ABC_transporter-like_ATP-bd"/>
</dbReference>
<feature type="region of interest" description="Disordered" evidence="9">
    <location>
        <begin position="942"/>
        <end position="989"/>
    </location>
</feature>
<dbReference type="CDD" id="cd06582">
    <property type="entry name" value="TM_PBP1_LivH_like"/>
    <property type="match status" value="1"/>
</dbReference>
<feature type="transmembrane region" description="Helical" evidence="10">
    <location>
        <begin position="196"/>
        <end position="214"/>
    </location>
</feature>
<dbReference type="eggNOG" id="COG0411">
    <property type="taxonomic scope" value="Bacteria"/>
</dbReference>
<evidence type="ECO:0000256" key="2">
    <source>
        <dbReference type="ARBA" id="ARBA00022448"/>
    </source>
</evidence>
<evidence type="ECO:0000256" key="3">
    <source>
        <dbReference type="ARBA" id="ARBA00022475"/>
    </source>
</evidence>
<feature type="transmembrane region" description="Helical" evidence="10">
    <location>
        <begin position="96"/>
        <end position="114"/>
    </location>
</feature>
<evidence type="ECO:0000313" key="13">
    <source>
        <dbReference type="Proteomes" id="UP000000657"/>
    </source>
</evidence>
<evidence type="ECO:0000256" key="10">
    <source>
        <dbReference type="SAM" id="Phobius"/>
    </source>
</evidence>
<dbReference type="SMART" id="SM00382">
    <property type="entry name" value="AAA"/>
    <property type="match status" value="1"/>
</dbReference>
<dbReference type="InterPro" id="IPR027417">
    <property type="entry name" value="P-loop_NTPase"/>
</dbReference>
<dbReference type="CDD" id="cd03219">
    <property type="entry name" value="ABC_Mj1267_LivG_branched"/>
    <property type="match status" value="1"/>
</dbReference>
<dbReference type="GO" id="GO:0005524">
    <property type="term" value="F:ATP binding"/>
    <property type="evidence" value="ECO:0007669"/>
    <property type="project" value="UniProtKB-KW"/>
</dbReference>
<evidence type="ECO:0000313" key="12">
    <source>
        <dbReference type="EMBL" id="CAJ62003.1"/>
    </source>
</evidence>
<dbReference type="InterPro" id="IPR043428">
    <property type="entry name" value="LivM-like"/>
</dbReference>
<dbReference type="STRING" id="326424.FRAAL3359"/>
<keyword evidence="6" id="KW-0067">ATP-binding</keyword>
<dbReference type="EMBL" id="CT573213">
    <property type="protein sequence ID" value="CAJ62003.1"/>
    <property type="molecule type" value="Genomic_DNA"/>
</dbReference>
<evidence type="ECO:0000256" key="7">
    <source>
        <dbReference type="ARBA" id="ARBA00022989"/>
    </source>
</evidence>
<keyword evidence="3" id="KW-1003">Cell membrane</keyword>
<feature type="transmembrane region" description="Helical" evidence="10">
    <location>
        <begin position="420"/>
        <end position="439"/>
    </location>
</feature>